<reference evidence="3" key="1">
    <citation type="journal article" date="2019" name="Int. J. Syst. Evol. Microbiol.">
        <title>The Global Catalogue of Microorganisms (GCM) 10K type strain sequencing project: providing services to taxonomists for standard genome sequencing and annotation.</title>
        <authorList>
            <consortium name="The Broad Institute Genomics Platform"/>
            <consortium name="The Broad Institute Genome Sequencing Center for Infectious Disease"/>
            <person name="Wu L."/>
            <person name="Ma J."/>
        </authorList>
    </citation>
    <scope>NUCLEOTIDE SEQUENCE [LARGE SCALE GENOMIC DNA]</scope>
    <source>
        <strain evidence="3">JCM 10696</strain>
    </source>
</reference>
<feature type="domain" description="ER-bound oxygenase mpaB/mpaB'/Rubber oxygenase catalytic" evidence="1">
    <location>
        <begin position="9"/>
        <end position="243"/>
    </location>
</feature>
<comment type="caution">
    <text evidence="2">The sequence shown here is derived from an EMBL/GenBank/DDBJ whole genome shotgun (WGS) entry which is preliminary data.</text>
</comment>
<organism evidence="2 3">
    <name type="scientific">Actinocorallia libanotica</name>
    <dbReference type="NCBI Taxonomy" id="46162"/>
    <lineage>
        <taxon>Bacteria</taxon>
        <taxon>Bacillati</taxon>
        <taxon>Actinomycetota</taxon>
        <taxon>Actinomycetes</taxon>
        <taxon>Streptosporangiales</taxon>
        <taxon>Thermomonosporaceae</taxon>
        <taxon>Actinocorallia</taxon>
    </lineage>
</organism>
<dbReference type="RefSeq" id="WP_344248004.1">
    <property type="nucleotide sequence ID" value="NZ_BAAAHH010000078.1"/>
</dbReference>
<dbReference type="EMBL" id="BAAAHH010000078">
    <property type="protein sequence ID" value="GAA0970658.1"/>
    <property type="molecule type" value="Genomic_DNA"/>
</dbReference>
<evidence type="ECO:0000259" key="1">
    <source>
        <dbReference type="Pfam" id="PF09995"/>
    </source>
</evidence>
<gene>
    <name evidence="2" type="ORF">GCM10009550_78610</name>
</gene>
<accession>A0ABP4CML7</accession>
<evidence type="ECO:0000313" key="2">
    <source>
        <dbReference type="EMBL" id="GAA0970658.1"/>
    </source>
</evidence>
<evidence type="ECO:0000313" key="3">
    <source>
        <dbReference type="Proteomes" id="UP001500665"/>
    </source>
</evidence>
<dbReference type="Proteomes" id="UP001500665">
    <property type="component" value="Unassembled WGS sequence"/>
</dbReference>
<dbReference type="Pfam" id="PF09995">
    <property type="entry name" value="MPAB_Lcp_cat"/>
    <property type="match status" value="1"/>
</dbReference>
<dbReference type="PANTHER" id="PTHR36151:SF3">
    <property type="entry name" value="ER-BOUND OXYGENASE MPAB_MPAB'_RUBBER OXYGENASE CATALYTIC DOMAIN-CONTAINING PROTEIN"/>
    <property type="match status" value="1"/>
</dbReference>
<dbReference type="PANTHER" id="PTHR36151">
    <property type="entry name" value="BLR2777 PROTEIN"/>
    <property type="match status" value="1"/>
</dbReference>
<protein>
    <submittedName>
        <fullName evidence="2">Oxygenase MpaB family protein</fullName>
    </submittedName>
</protein>
<keyword evidence="3" id="KW-1185">Reference proteome</keyword>
<proteinExistence type="predicted"/>
<name>A0ABP4CML7_9ACTN</name>
<sequence length="279" mass="31304">MAGTGSMLRRYAGDFRVLIPGTSAGMMQLLYPPLGAGVGEHSDFFHDPFGRIYRSIPQIWATIFEPDAAARAVRVRDLHTGIKGGEGAGRYHALDPETFWWAHATFTWEVFRSVELFHPETLTAEEEERLYADTVQWYERYGMSMRPVPADYTAFRAKFHRICVEDLALNPVAERALDIALNGRGVSVLPGAPAPVGRLASLVAEPSARSSAFGCLPEIVRERFGIPWGPRDQIVFAMRRQTIRQGWEAVPERVNRAALRSVLRYIGSATREQRYRPAA</sequence>
<dbReference type="InterPro" id="IPR018713">
    <property type="entry name" value="MPAB/Lcp_cat_dom"/>
</dbReference>